<comment type="caution">
    <text evidence="2">The sequence shown here is derived from an EMBL/GenBank/DDBJ whole genome shotgun (WGS) entry which is preliminary data.</text>
</comment>
<reference evidence="2 3" key="1">
    <citation type="journal article" date="2015" name="Genome Announc.">
        <title>Genome sequence and annotation of Trichoderma parareesei, the ancestor of the cellulase producer Trichoderma reesei.</title>
        <authorList>
            <person name="Yang D."/>
            <person name="Pomraning K."/>
            <person name="Kopchinskiy A."/>
            <person name="Karimi Aghcheh R."/>
            <person name="Atanasova L."/>
            <person name="Chenthamara K."/>
            <person name="Baker S.E."/>
            <person name="Zhang R."/>
            <person name="Shen Q."/>
            <person name="Freitag M."/>
            <person name="Kubicek C.P."/>
            <person name="Druzhinina I.S."/>
        </authorList>
    </citation>
    <scope>NUCLEOTIDE SEQUENCE [LARGE SCALE GENOMIC DNA]</scope>
    <source>
        <strain evidence="2 3">CBS 125925</strain>
    </source>
</reference>
<name>A0A2H2ZK91_TRIPA</name>
<gene>
    <name evidence="2" type="ORF">A9Z42_0057190</name>
</gene>
<dbReference type="PANTHER" id="PTHR37542">
    <property type="entry name" value="HELO DOMAIN-CONTAINING PROTEIN-RELATED"/>
    <property type="match status" value="1"/>
</dbReference>
<proteinExistence type="predicted"/>
<dbReference type="InterPro" id="IPR038305">
    <property type="entry name" value="HeLo_sf"/>
</dbReference>
<dbReference type="PANTHER" id="PTHR37542:SF3">
    <property type="entry name" value="PRION-INHIBITION AND PROPAGATION HELO DOMAIN-CONTAINING PROTEIN"/>
    <property type="match status" value="1"/>
</dbReference>
<dbReference type="AlphaFoldDB" id="A0A2H2ZK91"/>
<dbReference type="OrthoDB" id="1911848at2759"/>
<accession>A0A2H2ZK91</accession>
<evidence type="ECO:0000259" key="1">
    <source>
        <dbReference type="Pfam" id="PF14479"/>
    </source>
</evidence>
<evidence type="ECO:0000313" key="3">
    <source>
        <dbReference type="Proteomes" id="UP000219286"/>
    </source>
</evidence>
<organism evidence="2 3">
    <name type="scientific">Trichoderma parareesei</name>
    <name type="common">Filamentous fungus</name>
    <dbReference type="NCBI Taxonomy" id="858221"/>
    <lineage>
        <taxon>Eukaryota</taxon>
        <taxon>Fungi</taxon>
        <taxon>Dikarya</taxon>
        <taxon>Ascomycota</taxon>
        <taxon>Pezizomycotina</taxon>
        <taxon>Sordariomycetes</taxon>
        <taxon>Hypocreomycetidae</taxon>
        <taxon>Hypocreales</taxon>
        <taxon>Hypocreaceae</taxon>
        <taxon>Trichoderma</taxon>
    </lineage>
</organism>
<dbReference type="InterPro" id="IPR011009">
    <property type="entry name" value="Kinase-like_dom_sf"/>
</dbReference>
<keyword evidence="3" id="KW-1185">Reference proteome</keyword>
<sequence length="698" mass="79711">MDVGNLAINIAALYTTCRDGYNFFTTVRTAASESSVHLRELEIQQSILKAWGFHWQIQSESGSEPEHSHNFRRRRTRLDEYLLNNRFKAEGVFSILSALADTLSDQEKLSKRYGIQFRPIQAMKDESETISNVQLAIPGTTIKQVKPVVNEVKNRLSVLNRFRWALKDKDNFRKLIADLRSHSDSLYRLCPEYAFEAMNIFFTWECLAGHESPAGLKLTSSLAARQAEVDGKSSMREPYALLALTANLKASINENKDKEEVNDMSLTGVDEKQSEMRYLGKGLALFEKQVVYVETRDYRGPPLELTAEQNEQAKLRDRSEAGGDVEPIEIVRPADPKLRAVIRNFYSAFHGPNMMGNVYGLDMAGIIDHTEGEHKGHCSILYKLPGSMGVQSRGRPAENLKLRAPVTLQSLLGNRESQRIRSTLGSRFALARKLVRAVCLLHSSGWLHKNIRAESVIFFPDHVIELQENQYGAEIKIDVSKPILMGYIFSRPDDIIIRRKPTSAPQKDDDIDWMQDLTRPSVRGPTTVYKWKDPRNKQLRLRRREGTLRPGSVYGRDMPGEIAVIESEEETNISGFTLDYYQHPAKHADPERQYRHAYDVYSLGILLLEVGLWEKLQDYDVERGSLHSASGHDEEDQYERRRWVCRKYLDRLRWQCGDTYADVVLSCLMIDSSDDELDKASERELCARLVADLEGCQA</sequence>
<dbReference type="InterPro" id="IPR029498">
    <property type="entry name" value="HeLo_dom"/>
</dbReference>
<dbReference type="SUPFAM" id="SSF56112">
    <property type="entry name" value="Protein kinase-like (PK-like)"/>
    <property type="match status" value="1"/>
</dbReference>
<dbReference type="Pfam" id="PF14479">
    <property type="entry name" value="HeLo"/>
    <property type="match status" value="1"/>
</dbReference>
<evidence type="ECO:0000313" key="2">
    <source>
        <dbReference type="EMBL" id="OTA05102.1"/>
    </source>
</evidence>
<dbReference type="Gene3D" id="1.10.510.10">
    <property type="entry name" value="Transferase(Phosphotransferase) domain 1"/>
    <property type="match status" value="1"/>
</dbReference>
<dbReference type="EMBL" id="LFMI01000571">
    <property type="protein sequence ID" value="OTA05102.1"/>
    <property type="molecule type" value="Genomic_DNA"/>
</dbReference>
<protein>
    <recommendedName>
        <fullName evidence="1">Prion-inhibition and propagation HeLo domain-containing protein</fullName>
    </recommendedName>
</protein>
<dbReference type="Proteomes" id="UP000219286">
    <property type="component" value="Unassembled WGS sequence"/>
</dbReference>
<feature type="domain" description="Prion-inhibition and propagation HeLo" evidence="1">
    <location>
        <begin position="8"/>
        <end position="193"/>
    </location>
</feature>
<dbReference type="Gene3D" id="1.20.120.1020">
    <property type="entry name" value="Prion-inhibition and propagation, HeLo domain"/>
    <property type="match status" value="1"/>
</dbReference>